<keyword evidence="2" id="KW-1185">Reference proteome</keyword>
<organism evidence="1 2">
    <name type="scientific">Ridgeia piscesae</name>
    <name type="common">Tubeworm</name>
    <dbReference type="NCBI Taxonomy" id="27915"/>
    <lineage>
        <taxon>Eukaryota</taxon>
        <taxon>Metazoa</taxon>
        <taxon>Spiralia</taxon>
        <taxon>Lophotrochozoa</taxon>
        <taxon>Annelida</taxon>
        <taxon>Polychaeta</taxon>
        <taxon>Sedentaria</taxon>
        <taxon>Canalipalpata</taxon>
        <taxon>Sabellida</taxon>
        <taxon>Siboglinidae</taxon>
        <taxon>Ridgeia</taxon>
    </lineage>
</organism>
<sequence>MEANVHQVEGHSMIAVKYSKDANSNQDINVDIESIFLCVCPDFLLCVSSFFSGATAGPVPLAKPSGGLHNLYPNRQGLHNLPKTGRY</sequence>
<proteinExistence type="predicted"/>
<accession>A0AAD9KR91</accession>
<gene>
    <name evidence="1" type="ORF">NP493_702g01024</name>
</gene>
<name>A0AAD9KR91_RIDPI</name>
<protein>
    <submittedName>
        <fullName evidence="1">Uncharacterized protein</fullName>
    </submittedName>
</protein>
<dbReference type="Proteomes" id="UP001209878">
    <property type="component" value="Unassembled WGS sequence"/>
</dbReference>
<reference evidence="1" key="1">
    <citation type="journal article" date="2023" name="Mol. Biol. Evol.">
        <title>Third-Generation Sequencing Reveals the Adaptive Role of the Epigenome in Three Deep-Sea Polychaetes.</title>
        <authorList>
            <person name="Perez M."/>
            <person name="Aroh O."/>
            <person name="Sun Y."/>
            <person name="Lan Y."/>
            <person name="Juniper S.K."/>
            <person name="Young C.R."/>
            <person name="Angers B."/>
            <person name="Qian P.Y."/>
        </authorList>
    </citation>
    <scope>NUCLEOTIDE SEQUENCE</scope>
    <source>
        <strain evidence="1">R07B-5</strain>
    </source>
</reference>
<comment type="caution">
    <text evidence="1">The sequence shown here is derived from an EMBL/GenBank/DDBJ whole genome shotgun (WGS) entry which is preliminary data.</text>
</comment>
<evidence type="ECO:0000313" key="2">
    <source>
        <dbReference type="Proteomes" id="UP001209878"/>
    </source>
</evidence>
<evidence type="ECO:0000313" key="1">
    <source>
        <dbReference type="EMBL" id="KAK2175847.1"/>
    </source>
</evidence>
<dbReference type="AlphaFoldDB" id="A0AAD9KR91"/>
<dbReference type="EMBL" id="JAODUO010000702">
    <property type="protein sequence ID" value="KAK2175847.1"/>
    <property type="molecule type" value="Genomic_DNA"/>
</dbReference>